<evidence type="ECO:0000313" key="3">
    <source>
        <dbReference type="Proteomes" id="UP000092444"/>
    </source>
</evidence>
<reference evidence="2" key="1">
    <citation type="submission" date="2020-05" db="UniProtKB">
        <authorList>
            <consortium name="EnsemblMetazoa"/>
        </authorList>
    </citation>
    <scope>IDENTIFICATION</scope>
    <source>
        <strain evidence="2">Yale</strain>
    </source>
</reference>
<dbReference type="EnsemblMetazoa" id="GMOY009225-RA">
    <property type="protein sequence ID" value="GMOY009225-PA"/>
    <property type="gene ID" value="GMOY009225"/>
</dbReference>
<accession>A0A1B0G7D2</accession>
<dbReference type="AlphaFoldDB" id="A0A1B0G7D2"/>
<keyword evidence="1" id="KW-0175">Coiled coil</keyword>
<dbReference type="EMBL" id="CCAG010016606">
    <property type="status" value="NOT_ANNOTATED_CDS"/>
    <property type="molecule type" value="Genomic_DNA"/>
</dbReference>
<sequence length="99" mass="11489">MCSNKIRRPKYLHINVNERIKYLEVEKSKLENQLSSLKKDLEGVGPQLCKDKEQIQNKRALLEEKEGALMEIKQNIADLENVEYADYNNELQLSGISLL</sequence>
<feature type="coiled-coil region" evidence="1">
    <location>
        <begin position="13"/>
        <end position="82"/>
    </location>
</feature>
<name>A0A1B0G7D2_GLOMM</name>
<dbReference type="Proteomes" id="UP000092444">
    <property type="component" value="Unassembled WGS sequence"/>
</dbReference>
<keyword evidence="3" id="KW-1185">Reference proteome</keyword>
<evidence type="ECO:0000256" key="1">
    <source>
        <dbReference type="SAM" id="Coils"/>
    </source>
</evidence>
<organism evidence="2 3">
    <name type="scientific">Glossina morsitans morsitans</name>
    <name type="common">Savannah tsetse fly</name>
    <dbReference type="NCBI Taxonomy" id="37546"/>
    <lineage>
        <taxon>Eukaryota</taxon>
        <taxon>Metazoa</taxon>
        <taxon>Ecdysozoa</taxon>
        <taxon>Arthropoda</taxon>
        <taxon>Hexapoda</taxon>
        <taxon>Insecta</taxon>
        <taxon>Pterygota</taxon>
        <taxon>Neoptera</taxon>
        <taxon>Endopterygota</taxon>
        <taxon>Diptera</taxon>
        <taxon>Brachycera</taxon>
        <taxon>Muscomorpha</taxon>
        <taxon>Hippoboscoidea</taxon>
        <taxon>Glossinidae</taxon>
        <taxon>Glossina</taxon>
    </lineage>
</organism>
<protein>
    <submittedName>
        <fullName evidence="2">Uncharacterized protein</fullName>
    </submittedName>
</protein>
<proteinExistence type="predicted"/>
<evidence type="ECO:0000313" key="2">
    <source>
        <dbReference type="EnsemblMetazoa" id="GMOY009225-PA"/>
    </source>
</evidence>
<dbReference type="VEuPathDB" id="VectorBase:GMOY009225"/>